<evidence type="ECO:0000313" key="2">
    <source>
        <dbReference type="Proteomes" id="UP001346149"/>
    </source>
</evidence>
<proteinExistence type="predicted"/>
<evidence type="ECO:0000313" key="1">
    <source>
        <dbReference type="EMBL" id="KAK4784858.1"/>
    </source>
</evidence>
<dbReference type="PANTHER" id="PTHR34576">
    <property type="entry name" value="MEMBRANE-ASSOCIATED KINASE REGULATOR 6-RELATED"/>
    <property type="match status" value="1"/>
</dbReference>
<dbReference type="AlphaFoldDB" id="A0AAN7LBP9"/>
<dbReference type="Proteomes" id="UP001346149">
    <property type="component" value="Unassembled WGS sequence"/>
</dbReference>
<comment type="caution">
    <text evidence="1">The sequence shown here is derived from an EMBL/GenBank/DDBJ whole genome shotgun (WGS) entry which is preliminary data.</text>
</comment>
<name>A0AAN7LBP9_TRANT</name>
<accession>A0AAN7LBP9</accession>
<evidence type="ECO:0008006" key="3">
    <source>
        <dbReference type="Google" id="ProtNLM"/>
    </source>
</evidence>
<gene>
    <name evidence="1" type="ORF">SAY86_019226</name>
</gene>
<dbReference type="PANTHER" id="PTHR34576:SF2">
    <property type="entry name" value="MEMBRANE-ASSOCIATED KINASE REGULATOR 6-RELATED"/>
    <property type="match status" value="1"/>
</dbReference>
<dbReference type="EMBL" id="JAXQNO010000014">
    <property type="protein sequence ID" value="KAK4784858.1"/>
    <property type="molecule type" value="Genomic_DNA"/>
</dbReference>
<organism evidence="1 2">
    <name type="scientific">Trapa natans</name>
    <name type="common">Water chestnut</name>
    <dbReference type="NCBI Taxonomy" id="22666"/>
    <lineage>
        <taxon>Eukaryota</taxon>
        <taxon>Viridiplantae</taxon>
        <taxon>Streptophyta</taxon>
        <taxon>Embryophyta</taxon>
        <taxon>Tracheophyta</taxon>
        <taxon>Spermatophyta</taxon>
        <taxon>Magnoliopsida</taxon>
        <taxon>eudicotyledons</taxon>
        <taxon>Gunneridae</taxon>
        <taxon>Pentapetalae</taxon>
        <taxon>rosids</taxon>
        <taxon>malvids</taxon>
        <taxon>Myrtales</taxon>
        <taxon>Lythraceae</taxon>
        <taxon>Trapa</taxon>
    </lineage>
</organism>
<keyword evidence="2" id="KW-1185">Reference proteome</keyword>
<reference evidence="1 2" key="1">
    <citation type="journal article" date="2023" name="Hortic Res">
        <title>Pangenome of water caltrop reveals structural variations and asymmetric subgenome divergence after allopolyploidization.</title>
        <authorList>
            <person name="Zhang X."/>
            <person name="Chen Y."/>
            <person name="Wang L."/>
            <person name="Yuan Y."/>
            <person name="Fang M."/>
            <person name="Shi L."/>
            <person name="Lu R."/>
            <person name="Comes H.P."/>
            <person name="Ma Y."/>
            <person name="Chen Y."/>
            <person name="Huang G."/>
            <person name="Zhou Y."/>
            <person name="Zheng Z."/>
            <person name="Qiu Y."/>
        </authorList>
    </citation>
    <scope>NUCLEOTIDE SEQUENCE [LARGE SCALE GENOMIC DNA]</scope>
    <source>
        <strain evidence="1">F231</strain>
    </source>
</reference>
<protein>
    <recommendedName>
        <fullName evidence="3">Membrane-associated kinase regulator 6</fullName>
    </recommendedName>
</protein>
<sequence>MERNEMEGTSQSLSLESFSYRWLVDLKPSTGSRGNSLRASFDVSDEGSFIEMDPGSTSSRRFMVIKMKSNSQDFRFNFPMPEALDSLAPADELFAEGFVLPLFADPSDMKTHEYSDLKPEHFSTKHAVRGAGSKPKAKCSRKQKRRWPVSTRLFCKYLGFLRPVYRLIVRGDAKRAPPTKNSVYPSHDSPKTSCSDEWRYSSVDSESSIYEAVLHCKRSIGR</sequence>
<dbReference type="InterPro" id="IPR044699">
    <property type="entry name" value="MAKR6"/>
</dbReference>